<name>A0A7L6N184_9MOLU</name>
<dbReference type="Proteomes" id="UP000512167">
    <property type="component" value="Chromosome"/>
</dbReference>
<reference evidence="2 3" key="1">
    <citation type="submission" date="2020-04" db="EMBL/GenBank/DDBJ databases">
        <authorList>
            <person name="Zheng R.K."/>
            <person name="Sun C.M."/>
        </authorList>
    </citation>
    <scope>NUCLEOTIDE SEQUENCE [LARGE SCALE GENOMIC DNA]</scope>
    <source>
        <strain evidence="3">zrk29</strain>
    </source>
</reference>
<evidence type="ECO:0000313" key="3">
    <source>
        <dbReference type="Proteomes" id="UP000512167"/>
    </source>
</evidence>
<evidence type="ECO:0000313" key="2">
    <source>
        <dbReference type="EMBL" id="QLY40020.1"/>
    </source>
</evidence>
<dbReference type="KEGG" id="tbk:HF295_03760"/>
<dbReference type="EMBL" id="CP051151">
    <property type="protein sequence ID" value="QLY40020.1"/>
    <property type="molecule type" value="Genomic_DNA"/>
</dbReference>
<organism evidence="2 3">
    <name type="scientific">Hujiaoplasma nucleasis</name>
    <dbReference type="NCBI Taxonomy" id="2725268"/>
    <lineage>
        <taxon>Bacteria</taxon>
        <taxon>Bacillati</taxon>
        <taxon>Mycoplasmatota</taxon>
        <taxon>Mollicutes</taxon>
        <taxon>Candidatus Izemoplasmatales</taxon>
        <taxon>Hujiaoplasmataceae</taxon>
        <taxon>Hujiaoplasma</taxon>
    </lineage>
</organism>
<sequence>MEIVYGILIIVAIVGLYFWSYSANEKCDKPEGAEDLECKSCHASHCSSRKNEFEK</sequence>
<keyword evidence="1" id="KW-1133">Transmembrane helix</keyword>
<feature type="transmembrane region" description="Helical" evidence="1">
    <location>
        <begin position="6"/>
        <end position="23"/>
    </location>
</feature>
<dbReference type="AlphaFoldDB" id="A0A7L6N184"/>
<keyword evidence="1" id="KW-0472">Membrane</keyword>
<evidence type="ECO:0008006" key="4">
    <source>
        <dbReference type="Google" id="ProtNLM"/>
    </source>
</evidence>
<keyword evidence="1" id="KW-0812">Transmembrane</keyword>
<protein>
    <recommendedName>
        <fullName evidence="4">FeoB-associated Cys-rich membrane protein</fullName>
    </recommendedName>
</protein>
<proteinExistence type="predicted"/>
<accession>A0A7L6N184</accession>
<dbReference type="RefSeq" id="WP_312032515.1">
    <property type="nucleotide sequence ID" value="NZ_CP051151.1"/>
</dbReference>
<evidence type="ECO:0000256" key="1">
    <source>
        <dbReference type="SAM" id="Phobius"/>
    </source>
</evidence>
<gene>
    <name evidence="2" type="ORF">HF295_03760</name>
</gene>
<keyword evidence="3" id="KW-1185">Reference proteome</keyword>